<proteinExistence type="inferred from homology"/>
<protein>
    <recommendedName>
        <fullName evidence="3">Urease accessory protein UreD</fullName>
    </recommendedName>
</protein>
<keyword evidence="3" id="KW-0963">Cytoplasm</keyword>
<dbReference type="PANTHER" id="PTHR33643:SF1">
    <property type="entry name" value="UREASE ACCESSORY PROTEIN D"/>
    <property type="match status" value="1"/>
</dbReference>
<reference evidence="4 5" key="1">
    <citation type="submission" date="2020-02" db="EMBL/GenBank/DDBJ databases">
        <title>Genome sequence of Roseobacter ponti.</title>
        <authorList>
            <person name="Hollensteiner J."/>
            <person name="Schneider D."/>
            <person name="Poehlein A."/>
            <person name="Daniel R."/>
        </authorList>
    </citation>
    <scope>NUCLEOTIDE SEQUENCE [LARGE SCALE GENOMIC DNA]</scope>
    <source>
        <strain evidence="4 5">DSM 106830</strain>
    </source>
</reference>
<dbReference type="Proteomes" id="UP000503308">
    <property type="component" value="Chromosome"/>
</dbReference>
<organism evidence="4 5">
    <name type="scientific">Roseobacter ponti</name>
    <dbReference type="NCBI Taxonomy" id="1891787"/>
    <lineage>
        <taxon>Bacteria</taxon>
        <taxon>Pseudomonadati</taxon>
        <taxon>Pseudomonadota</taxon>
        <taxon>Alphaproteobacteria</taxon>
        <taxon>Rhodobacterales</taxon>
        <taxon>Roseobacteraceae</taxon>
        <taxon>Roseobacter</taxon>
    </lineage>
</organism>
<dbReference type="GO" id="GO:0005737">
    <property type="term" value="C:cytoplasm"/>
    <property type="evidence" value="ECO:0007669"/>
    <property type="project" value="UniProtKB-SubCell"/>
</dbReference>
<name>A0A858SNI6_9RHOB</name>
<comment type="subcellular location">
    <subcellularLocation>
        <location evidence="3">Cytoplasm</location>
    </subcellularLocation>
</comment>
<evidence type="ECO:0000256" key="1">
    <source>
        <dbReference type="ARBA" id="ARBA00007177"/>
    </source>
</evidence>
<comment type="subunit">
    <text evidence="3">UreD, UreF and UreG form a complex that acts as a GTP-hydrolysis-dependent molecular chaperone, activating the urease apoprotein by helping to assemble the nickel containing metallocenter of UreC. The UreE protein probably delivers the nickel.</text>
</comment>
<dbReference type="GO" id="GO:0016151">
    <property type="term" value="F:nickel cation binding"/>
    <property type="evidence" value="ECO:0007669"/>
    <property type="project" value="UniProtKB-UniRule"/>
</dbReference>
<gene>
    <name evidence="3" type="primary">ureD</name>
    <name evidence="4" type="ORF">G3256_03935</name>
</gene>
<sequence>MRIATPLDQPRAIGAVRVSAKYRDGGSHIGDLRQSGALRVLFPRLTDHVEAVLINTAGGITGGDRFSIDAGAGENARLSLTTQAAERAYRAQVGQTGTLKTRLTAAEGSVLHWLPQETILYEGAALQRSLRADLAPGARFVMVEPVLFGRRAMGEELRDASFTDRVDIRRAGVPLYRDGVSLSGDIAAQLDRPAIAGGARAMASLVWVAPEADGALDPLRDLIGDSGGVSLLRPGILVARLLAEDGYALRRALLPCLDRLTGNTLPQSWRL</sequence>
<evidence type="ECO:0000313" key="4">
    <source>
        <dbReference type="EMBL" id="QJF50374.1"/>
    </source>
</evidence>
<evidence type="ECO:0000256" key="3">
    <source>
        <dbReference type="HAMAP-Rule" id="MF_01384"/>
    </source>
</evidence>
<evidence type="ECO:0000256" key="2">
    <source>
        <dbReference type="ARBA" id="ARBA00023186"/>
    </source>
</evidence>
<dbReference type="Pfam" id="PF01774">
    <property type="entry name" value="UreD"/>
    <property type="match status" value="1"/>
</dbReference>
<dbReference type="PANTHER" id="PTHR33643">
    <property type="entry name" value="UREASE ACCESSORY PROTEIN D"/>
    <property type="match status" value="1"/>
</dbReference>
<dbReference type="InterPro" id="IPR002669">
    <property type="entry name" value="UreD"/>
</dbReference>
<comment type="similarity">
    <text evidence="1 3">Belongs to the UreD family.</text>
</comment>
<keyword evidence="5" id="KW-1185">Reference proteome</keyword>
<evidence type="ECO:0000313" key="5">
    <source>
        <dbReference type="Proteomes" id="UP000503308"/>
    </source>
</evidence>
<dbReference type="EMBL" id="CP048788">
    <property type="protein sequence ID" value="QJF50374.1"/>
    <property type="molecule type" value="Genomic_DNA"/>
</dbReference>
<dbReference type="RefSeq" id="WP_169639590.1">
    <property type="nucleotide sequence ID" value="NZ_CP048788.1"/>
</dbReference>
<dbReference type="AlphaFoldDB" id="A0A858SNI6"/>
<dbReference type="HAMAP" id="MF_01384">
    <property type="entry name" value="UreD"/>
    <property type="match status" value="1"/>
</dbReference>
<accession>A0A858SNI6</accession>
<dbReference type="KEGG" id="rpon:G3256_03935"/>
<keyword evidence="2 3" id="KW-0143">Chaperone</keyword>
<keyword evidence="3" id="KW-0996">Nickel insertion</keyword>
<comment type="function">
    <text evidence="3">Required for maturation of urease via the functional incorporation of the urease nickel metallocenter.</text>
</comment>